<feature type="domain" description="CBM6" evidence="7">
    <location>
        <begin position="587"/>
        <end position="708"/>
    </location>
</feature>
<dbReference type="InterPro" id="IPR041233">
    <property type="entry name" value="Melibiase_C"/>
</dbReference>
<evidence type="ECO:0000313" key="8">
    <source>
        <dbReference type="EMBL" id="NYF50714.1"/>
    </source>
</evidence>
<dbReference type="Proteomes" id="UP000534186">
    <property type="component" value="Unassembled WGS sequence"/>
</dbReference>
<evidence type="ECO:0000256" key="4">
    <source>
        <dbReference type="ARBA" id="ARBA00023295"/>
    </source>
</evidence>
<feature type="chain" id="PRO_5030766130" description="Alpha-galactosidase" evidence="6">
    <location>
        <begin position="33"/>
        <end position="712"/>
    </location>
</feature>
<dbReference type="InterPro" id="IPR017853">
    <property type="entry name" value="GH"/>
</dbReference>
<dbReference type="EMBL" id="JACCCV010000001">
    <property type="protein sequence ID" value="NYF50714.1"/>
    <property type="molecule type" value="Genomic_DNA"/>
</dbReference>
<evidence type="ECO:0000256" key="3">
    <source>
        <dbReference type="ARBA" id="ARBA00022801"/>
    </source>
</evidence>
<dbReference type="CDD" id="cd04081">
    <property type="entry name" value="CBM35_galactosidase-like"/>
    <property type="match status" value="2"/>
</dbReference>
<organism evidence="8 9">
    <name type="scientific">Tunturiibacter lichenicola</name>
    <dbReference type="NCBI Taxonomy" id="2051959"/>
    <lineage>
        <taxon>Bacteria</taxon>
        <taxon>Pseudomonadati</taxon>
        <taxon>Acidobacteriota</taxon>
        <taxon>Terriglobia</taxon>
        <taxon>Terriglobales</taxon>
        <taxon>Acidobacteriaceae</taxon>
        <taxon>Tunturiibacter</taxon>
    </lineage>
</organism>
<dbReference type="PRINTS" id="PR00740">
    <property type="entry name" value="GLHYDRLASE27"/>
</dbReference>
<reference evidence="8 9" key="1">
    <citation type="submission" date="2020-07" db="EMBL/GenBank/DDBJ databases">
        <title>Genomic Encyclopedia of Type Strains, Phase IV (KMG-V): Genome sequencing to study the core and pangenomes of soil and plant-associated prokaryotes.</title>
        <authorList>
            <person name="Whitman W."/>
        </authorList>
    </citation>
    <scope>NUCLEOTIDE SEQUENCE [LARGE SCALE GENOMIC DNA]</scope>
    <source>
        <strain evidence="8 9">M8UP30</strain>
    </source>
</reference>
<keyword evidence="4 5" id="KW-0326">Glycosidase</keyword>
<dbReference type="InterPro" id="IPR002241">
    <property type="entry name" value="Glyco_hydro_27"/>
</dbReference>
<evidence type="ECO:0000256" key="1">
    <source>
        <dbReference type="ARBA" id="ARBA00009743"/>
    </source>
</evidence>
<gene>
    <name evidence="8" type="ORF">HDF12_001079</name>
</gene>
<dbReference type="SUPFAM" id="SSF49785">
    <property type="entry name" value="Galactose-binding domain-like"/>
    <property type="match status" value="1"/>
</dbReference>
<keyword evidence="2 6" id="KW-0732">Signal</keyword>
<dbReference type="InterPro" id="IPR013780">
    <property type="entry name" value="Glyco_hydro_b"/>
</dbReference>
<dbReference type="Pfam" id="PF17801">
    <property type="entry name" value="Melibiase_C"/>
    <property type="match status" value="1"/>
</dbReference>
<evidence type="ECO:0000313" key="9">
    <source>
        <dbReference type="Proteomes" id="UP000534186"/>
    </source>
</evidence>
<protein>
    <recommendedName>
        <fullName evidence="5">Alpha-galactosidase</fullName>
        <ecNumber evidence="5">3.2.1.22</ecNumber>
    </recommendedName>
    <alternativeName>
        <fullName evidence="5">Melibiase</fullName>
    </alternativeName>
</protein>
<evidence type="ECO:0000256" key="5">
    <source>
        <dbReference type="RuleBase" id="RU361168"/>
    </source>
</evidence>
<accession>A0A7Y9T3T7</accession>
<dbReference type="EC" id="3.2.1.22" evidence="5"/>
<comment type="catalytic activity">
    <reaction evidence="5">
        <text>Hydrolysis of terminal, non-reducing alpha-D-galactose residues in alpha-D-galactosides, including galactose oligosaccharides, galactomannans and galactolipids.</text>
        <dbReference type="EC" id="3.2.1.22"/>
    </reaction>
</comment>
<evidence type="ECO:0000256" key="2">
    <source>
        <dbReference type="ARBA" id="ARBA00022729"/>
    </source>
</evidence>
<dbReference type="Gene3D" id="3.20.20.70">
    <property type="entry name" value="Aldolase class I"/>
    <property type="match status" value="1"/>
</dbReference>
<dbReference type="InterPro" id="IPR005084">
    <property type="entry name" value="CBM6"/>
</dbReference>
<dbReference type="CDD" id="cd14792">
    <property type="entry name" value="GH27"/>
    <property type="match status" value="1"/>
</dbReference>
<dbReference type="Gene3D" id="2.60.120.260">
    <property type="entry name" value="Galactose-binding domain-like"/>
    <property type="match status" value="2"/>
</dbReference>
<dbReference type="GO" id="GO:0030246">
    <property type="term" value="F:carbohydrate binding"/>
    <property type="evidence" value="ECO:0007669"/>
    <property type="project" value="InterPro"/>
</dbReference>
<dbReference type="PANTHER" id="PTHR11452">
    <property type="entry name" value="ALPHA-GALACTOSIDASE/ALPHA-N-ACETYLGALACTOSAMINIDASE"/>
    <property type="match status" value="1"/>
</dbReference>
<dbReference type="InterPro" id="IPR013785">
    <property type="entry name" value="Aldolase_TIM"/>
</dbReference>
<dbReference type="PANTHER" id="PTHR11452:SF75">
    <property type="entry name" value="ALPHA-GALACTOSIDASE MEL1"/>
    <property type="match status" value="1"/>
</dbReference>
<dbReference type="PROSITE" id="PS51175">
    <property type="entry name" value="CBM6"/>
    <property type="match status" value="1"/>
</dbReference>
<sequence length="712" mass="76646">MLRKPLFWMQTIVKSRLLLATALIACVTGTHAQVNGVGQRPYLGWSTYSQQTITPTQTFLTQDSIIAQSDALRQSGLQPHGYIYINVDAGWTGASDAYGRTLFDTTRFPDVVAMIQHIHANGQKFGMYLNPGVGTDQVAANKPILGTPYHLQDIIVKPATIANAFGGGDKIDYTKPGAQEYINSIVDLYASWGADFIKLDAVTPGSYNDNTNIDNRPDVAAFSKAIAQNRRPIWLTISWALDQDYIADWQATSNSRRIEGDVECEGDCPFLTEWNRIQVRFLDLPSWESAAGPTLGWNDLDSLEIGNDATDGITPQEQQTSMSFWAMANAPLYIGGDLTKMSATGKKILGNDEVIAVDQSGHPAQQIRAGFTPIWASNLGNGEYYVALFNLNAAPTRVTLPWSNLGFAATLTTRDLWSHTELGSSLLEYSAILPGHGVRLLKVRSVFNVPPSKSTSYEAYLATLTGSAQVADCPLCSEGKKVGYIGLGPNNNVFFDDVKVDRDGVYNMEVDSATLGTRSYIINVNGGPAITLNSSGGSGNIPSKLTIPVKLKKGDNSIEFGNPISYPPDLDRIVISGNGTASYPETQTYEAELATLGGSASAGFNGNASGLAKAGNIGGGVGNSVTFSDVEVQSAGTYNLEIDYFTQGPRSFFVTINDQPAKELDLNGYSFGTPTSTVIQVQLTAGKNQIVFDNPSNYAPDLDSITISPLTF</sequence>
<dbReference type="GO" id="GO:0004557">
    <property type="term" value="F:alpha-galactosidase activity"/>
    <property type="evidence" value="ECO:0007669"/>
    <property type="project" value="UniProtKB-EC"/>
</dbReference>
<keyword evidence="3 5" id="KW-0378">Hydrolase</keyword>
<comment type="caution">
    <text evidence="8">The sequence shown here is derived from an EMBL/GenBank/DDBJ whole genome shotgun (WGS) entry which is preliminary data.</text>
</comment>
<dbReference type="AlphaFoldDB" id="A0A7Y9T3T7"/>
<evidence type="ECO:0000256" key="6">
    <source>
        <dbReference type="SAM" id="SignalP"/>
    </source>
</evidence>
<feature type="signal peptide" evidence="6">
    <location>
        <begin position="1"/>
        <end position="32"/>
    </location>
</feature>
<dbReference type="SUPFAM" id="SSF51445">
    <property type="entry name" value="(Trans)glycosidases"/>
    <property type="match status" value="1"/>
</dbReference>
<dbReference type="GO" id="GO:0005975">
    <property type="term" value="P:carbohydrate metabolic process"/>
    <property type="evidence" value="ECO:0007669"/>
    <property type="project" value="InterPro"/>
</dbReference>
<dbReference type="InterPro" id="IPR008979">
    <property type="entry name" value="Galactose-bd-like_sf"/>
</dbReference>
<proteinExistence type="inferred from homology"/>
<comment type="similarity">
    <text evidence="1 5">Belongs to the glycosyl hydrolase 27 family.</text>
</comment>
<dbReference type="Gene3D" id="2.60.40.1180">
    <property type="entry name" value="Golgi alpha-mannosidase II"/>
    <property type="match status" value="1"/>
</dbReference>
<dbReference type="Pfam" id="PF16499">
    <property type="entry name" value="Melibiase_2"/>
    <property type="match status" value="2"/>
</dbReference>
<name>A0A7Y9T3T7_9BACT</name>
<dbReference type="SUPFAM" id="SSF51011">
    <property type="entry name" value="Glycosyl hydrolase domain"/>
    <property type="match status" value="1"/>
</dbReference>
<evidence type="ECO:0000259" key="7">
    <source>
        <dbReference type="PROSITE" id="PS51175"/>
    </source>
</evidence>
<keyword evidence="5" id="KW-1015">Disulfide bond</keyword>